<evidence type="ECO:0000259" key="5">
    <source>
        <dbReference type="Pfam" id="PF13193"/>
    </source>
</evidence>
<dbReference type="Pfam" id="PF13193">
    <property type="entry name" value="AMP-binding_C"/>
    <property type="match status" value="1"/>
</dbReference>
<reference evidence="6 7" key="1">
    <citation type="submission" date="2021-01" db="EMBL/GenBank/DDBJ databases">
        <title>Whole genome shotgun sequence of Plantactinospora mayteni NBRC 109088.</title>
        <authorList>
            <person name="Komaki H."/>
            <person name="Tamura T."/>
        </authorList>
    </citation>
    <scope>NUCLEOTIDE SEQUENCE [LARGE SCALE GENOMIC DNA]</scope>
    <source>
        <strain evidence="6 7">NBRC 109088</strain>
    </source>
</reference>
<dbReference type="InterPro" id="IPR000873">
    <property type="entry name" value="AMP-dep_synth/lig_dom"/>
</dbReference>
<dbReference type="Proteomes" id="UP000621500">
    <property type="component" value="Unassembled WGS sequence"/>
</dbReference>
<dbReference type="PANTHER" id="PTHR43201">
    <property type="entry name" value="ACYL-COA SYNTHETASE"/>
    <property type="match status" value="1"/>
</dbReference>
<feature type="domain" description="AMP-dependent synthetase/ligase" evidence="4">
    <location>
        <begin position="10"/>
        <end position="331"/>
    </location>
</feature>
<dbReference type="InterPro" id="IPR042099">
    <property type="entry name" value="ANL_N_sf"/>
</dbReference>
<accession>A0ABQ4EIB8</accession>
<evidence type="ECO:0000313" key="7">
    <source>
        <dbReference type="Proteomes" id="UP000621500"/>
    </source>
</evidence>
<feature type="compositionally biased region" description="Low complexity" evidence="3">
    <location>
        <begin position="117"/>
        <end position="132"/>
    </location>
</feature>
<evidence type="ECO:0000256" key="1">
    <source>
        <dbReference type="ARBA" id="ARBA00006432"/>
    </source>
</evidence>
<comment type="similarity">
    <text evidence="1">Belongs to the ATP-dependent AMP-binding enzyme family.</text>
</comment>
<gene>
    <name evidence="6" type="ORF">Pma05_10490</name>
</gene>
<dbReference type="PANTHER" id="PTHR43201:SF5">
    <property type="entry name" value="MEDIUM-CHAIN ACYL-COA LIGASE ACSF2, MITOCHONDRIAL"/>
    <property type="match status" value="1"/>
</dbReference>
<name>A0ABQ4EIB8_9ACTN</name>
<organism evidence="6 7">
    <name type="scientific">Plantactinospora mayteni</name>
    <dbReference type="NCBI Taxonomy" id="566021"/>
    <lineage>
        <taxon>Bacteria</taxon>
        <taxon>Bacillati</taxon>
        <taxon>Actinomycetota</taxon>
        <taxon>Actinomycetes</taxon>
        <taxon>Micromonosporales</taxon>
        <taxon>Micromonosporaceae</taxon>
        <taxon>Plantactinospora</taxon>
    </lineage>
</organism>
<evidence type="ECO:0000256" key="3">
    <source>
        <dbReference type="SAM" id="MobiDB-lite"/>
    </source>
</evidence>
<evidence type="ECO:0000259" key="4">
    <source>
        <dbReference type="Pfam" id="PF00501"/>
    </source>
</evidence>
<comment type="caution">
    <text evidence="6">The sequence shown here is derived from an EMBL/GenBank/DDBJ whole genome shotgun (WGS) entry which is preliminary data.</text>
</comment>
<evidence type="ECO:0000313" key="6">
    <source>
        <dbReference type="EMBL" id="GIG94476.1"/>
    </source>
</evidence>
<dbReference type="InterPro" id="IPR025110">
    <property type="entry name" value="AMP-bd_C"/>
</dbReference>
<keyword evidence="2 6" id="KW-0436">Ligase</keyword>
<proteinExistence type="inferred from homology"/>
<dbReference type="Gene3D" id="3.30.300.30">
    <property type="match status" value="1"/>
</dbReference>
<evidence type="ECO:0000256" key="2">
    <source>
        <dbReference type="ARBA" id="ARBA00022598"/>
    </source>
</evidence>
<dbReference type="EMBL" id="BONX01000004">
    <property type="protein sequence ID" value="GIG94476.1"/>
    <property type="molecule type" value="Genomic_DNA"/>
</dbReference>
<dbReference type="Pfam" id="PF00501">
    <property type="entry name" value="AMP-binding"/>
    <property type="match status" value="1"/>
</dbReference>
<keyword evidence="7" id="KW-1185">Reference proteome</keyword>
<feature type="region of interest" description="Disordered" evidence="3">
    <location>
        <begin position="110"/>
        <end position="143"/>
    </location>
</feature>
<dbReference type="GO" id="GO:0016874">
    <property type="term" value="F:ligase activity"/>
    <property type="evidence" value="ECO:0007669"/>
    <property type="project" value="UniProtKB-KW"/>
</dbReference>
<dbReference type="Gene3D" id="3.40.50.12780">
    <property type="entry name" value="N-terminal domain of ligase-like"/>
    <property type="match status" value="1"/>
</dbReference>
<feature type="domain" description="AMP-binding enzyme C-terminal" evidence="5">
    <location>
        <begin position="387"/>
        <end position="463"/>
    </location>
</feature>
<dbReference type="InterPro" id="IPR045851">
    <property type="entry name" value="AMP-bd_C_sf"/>
</dbReference>
<protein>
    <submittedName>
        <fullName evidence="6">Acid-CoA ligase</fullName>
    </submittedName>
</protein>
<sequence length="481" mass="52539">MAVTFVRPDGTERCLTWSQLTREADVAYRALLALRLRPGSLVCVQLPAAPEHVAVTLGAWRLGATMLALDPRMPQAELDRLVGVAKPALLVAARPSPACPSVTVAELLGGKEPSRSPEAPVGGTGTAAPALPRSAHTTGGTTGHPRVILRQHPWVYSSDLRSLPDDREFGVGLGERQLVAVPLHHVGFTRLYHGLALDHHVVVMEAFSPGLALELIHRHSISYFLVVPAMMRLILDCVADADLSSVQTVHISSAGCPEPVIRAWMRRFPPERVWYTYAMQERLGSVWIRGDEWLEHPGSVGRPRTCEVRIERPSGELARPNEVGEIFIRGEYSRQPRYLGSGPRLKEHDGFLSVGDFGHLDEDGYLYVLGRQAEMINVGGVKVFPAEVEQILLQHPGVTDAAVVGRPEPYLGEVVHALVVPRAPATSSLESSLITLCRGQLVEEKVPMSVEVMASIPRTSTGKLRRRDLVPGRVFSEPLST</sequence>
<dbReference type="SUPFAM" id="SSF56801">
    <property type="entry name" value="Acetyl-CoA synthetase-like"/>
    <property type="match status" value="1"/>
</dbReference>